<reference evidence="2 3" key="1">
    <citation type="submission" date="2023-05" db="EMBL/GenBank/DDBJ databases">
        <title>Novel species of genus Flectobacillus isolated from stream in China.</title>
        <authorList>
            <person name="Lu H."/>
        </authorList>
    </citation>
    <scope>NUCLEOTIDE SEQUENCE [LARGE SCALE GENOMIC DNA]</scope>
    <source>
        <strain evidence="2 3">LFS242W</strain>
    </source>
</reference>
<feature type="chain" id="PRO_5045801386" description="TonB C-terminal domain-containing protein" evidence="1">
    <location>
        <begin position="22"/>
        <end position="296"/>
    </location>
</feature>
<sequence>MKRKYLLVLSILSIYTANTFAQSSKKNSSKFALKLPDHQAFVLPANPYTSVNDVSVLLSVSSLLSSFALVESVKSETPDLKLSSSNRDYIITNVSYDDENDEDDEAALRSIMDKKAKVKETIVLPKTAPKVEEPKSVAVSGASSSKAEGGLYEYVVKEAVPEVTLTEEEKKQYNSRGMRVLSLLEEEAYSDSVFTKPDQIAVFPGGAKSFLKYLDKTLKTSKKLSDAEKQDKVVVQFVVRKDGRTERFKLMKASDINTTGLVLDALNKMPNWEPAITKGATVSSLVQVEVPVISAK</sequence>
<proteinExistence type="predicted"/>
<keyword evidence="3" id="KW-1185">Reference proteome</keyword>
<feature type="signal peptide" evidence="1">
    <location>
        <begin position="1"/>
        <end position="21"/>
    </location>
</feature>
<keyword evidence="1" id="KW-0732">Signal</keyword>
<dbReference type="EMBL" id="JASHIE010000014">
    <property type="protein sequence ID" value="MDI9876681.1"/>
    <property type="molecule type" value="Genomic_DNA"/>
</dbReference>
<evidence type="ECO:0000313" key="2">
    <source>
        <dbReference type="EMBL" id="MDI9876681.1"/>
    </source>
</evidence>
<evidence type="ECO:0008006" key="4">
    <source>
        <dbReference type="Google" id="ProtNLM"/>
    </source>
</evidence>
<dbReference type="Gene3D" id="3.30.1150.10">
    <property type="match status" value="1"/>
</dbReference>
<comment type="caution">
    <text evidence="2">The sequence shown here is derived from an EMBL/GenBank/DDBJ whole genome shotgun (WGS) entry which is preliminary data.</text>
</comment>
<dbReference type="RefSeq" id="WP_283382953.1">
    <property type="nucleotide sequence ID" value="NZ_JASHIE010000014.1"/>
</dbReference>
<organism evidence="2 3">
    <name type="scientific">Flectobacillus rivi</name>
    <dbReference type="NCBI Taxonomy" id="2984209"/>
    <lineage>
        <taxon>Bacteria</taxon>
        <taxon>Pseudomonadati</taxon>
        <taxon>Bacteroidota</taxon>
        <taxon>Cytophagia</taxon>
        <taxon>Cytophagales</taxon>
        <taxon>Flectobacillaceae</taxon>
        <taxon>Flectobacillus</taxon>
    </lineage>
</organism>
<evidence type="ECO:0000256" key="1">
    <source>
        <dbReference type="SAM" id="SignalP"/>
    </source>
</evidence>
<dbReference type="Proteomes" id="UP001225761">
    <property type="component" value="Unassembled WGS sequence"/>
</dbReference>
<accession>A0ABT6Z6B5</accession>
<evidence type="ECO:0000313" key="3">
    <source>
        <dbReference type="Proteomes" id="UP001225761"/>
    </source>
</evidence>
<dbReference type="SUPFAM" id="SSF74653">
    <property type="entry name" value="TolA/TonB C-terminal domain"/>
    <property type="match status" value="1"/>
</dbReference>
<protein>
    <recommendedName>
        <fullName evidence="4">TonB C-terminal domain-containing protein</fullName>
    </recommendedName>
</protein>
<name>A0ABT6Z6B5_9BACT</name>
<gene>
    <name evidence="2" type="ORF">QM481_19230</name>
</gene>